<proteinExistence type="predicted"/>
<evidence type="ECO:0000313" key="10">
    <source>
        <dbReference type="Proteomes" id="UP000093122"/>
    </source>
</evidence>
<evidence type="ECO:0000313" key="13">
    <source>
        <dbReference type="Proteomes" id="UP000256718"/>
    </source>
</evidence>
<dbReference type="Proteomes" id="UP000093122">
    <property type="component" value="Unassembled WGS sequence"/>
</dbReference>
<evidence type="ECO:0000313" key="8">
    <source>
        <dbReference type="Proteomes" id="UP000035174"/>
    </source>
</evidence>
<reference evidence="3 10" key="2">
    <citation type="journal article" date="2016" name="Sci. Rep.">
        <title>Serotype IV Streptococcus agalactiae ST-452 has arisen from large genomic recombination events between CC23 and the hypervirulent CC17 lineages.</title>
        <authorList>
            <person name="Campisi E."/>
            <person name="Rinaudo C.D."/>
            <person name="Donati C."/>
            <person name="Barucco M."/>
            <person name="Torricelli G."/>
            <person name="Edwards M.S."/>
            <person name="Baker C.J."/>
            <person name="Margarit I."/>
            <person name="Rosini R."/>
        </authorList>
    </citation>
    <scope>NUCLEOTIDE SEQUENCE [LARGE SCALE GENOMIC DNA]</scope>
    <source>
        <strain evidence="3 10">CZ-PW-140</strain>
    </source>
</reference>
<evidence type="ECO:0000313" key="7">
    <source>
        <dbReference type="EMBL" id="VED65804.1"/>
    </source>
</evidence>
<evidence type="ECO:0000313" key="4">
    <source>
        <dbReference type="EMBL" id="RDY82735.1"/>
    </source>
</evidence>
<name>A0A076Z9P1_STRAG</name>
<reference evidence="4 13" key="3">
    <citation type="journal article" date="2018" name="Emerg. Microbes Infect.">
        <title>Phenotypic and molecular analysis of nontypeable Group B streptococci: identification of cps2a and hybrid cps2a/cps5 Group B streptococcal capsule gene clusters.</title>
        <authorList>
            <person name="Alhhazmi A."/>
            <person name="Tyrrell G.J."/>
        </authorList>
    </citation>
    <scope>NUCLEOTIDE SEQUENCE [LARGE SCALE GENOMIC DNA]</scope>
    <source>
        <strain evidence="4 13">PLGBS17</strain>
    </source>
</reference>
<dbReference type="EMBL" id="MAWT01000041">
    <property type="protein sequence ID" value="OCM71044.1"/>
    <property type="molecule type" value="Genomic_DNA"/>
</dbReference>
<dbReference type="EMBL" id="LBKL01000059">
    <property type="protein sequence ID" value="KLL39330.1"/>
    <property type="molecule type" value="Genomic_DNA"/>
</dbReference>
<evidence type="ECO:0000313" key="11">
    <source>
        <dbReference type="Proteomes" id="UP000250200"/>
    </source>
</evidence>
<dbReference type="PANTHER" id="PTHR46889">
    <property type="entry name" value="TRANSPOSASE INSF FOR INSERTION SEQUENCE IS3B-RELATED"/>
    <property type="match status" value="1"/>
</dbReference>
<sequence length="85" mass="9650">MNILGISSVIRRVSHACTKAGDRFYEENILNREFTATAHNQKWCTDVTYLQYGLGAKAYLSAIKDLYNGSIIAYEISHNNEIHLL</sequence>
<organism evidence="3 10">
    <name type="scientific">Streptococcus agalactiae</name>
    <dbReference type="NCBI Taxonomy" id="1311"/>
    <lineage>
        <taxon>Bacteria</taxon>
        <taxon>Bacillati</taxon>
        <taxon>Bacillota</taxon>
        <taxon>Bacilli</taxon>
        <taxon>Lactobacillales</taxon>
        <taxon>Streptococcaceae</taxon>
        <taxon>Streptococcus</taxon>
    </lineage>
</organism>
<gene>
    <name evidence="3" type="ORF">AX245_11260</name>
    <name evidence="4" type="ORF">C4618_05130</name>
    <name evidence="5" type="ORF">NCTC8181_00353</name>
    <name evidence="7" type="ORF">NCTC8184_01864</name>
    <name evidence="6" type="ORF">NCTC8185_00167</name>
    <name evidence="2" type="ORF">WA04_05060</name>
    <name evidence="1" type="ORF">WA45_00035</name>
</gene>
<dbReference type="Proteomes" id="UP000254076">
    <property type="component" value="Unassembled WGS sequence"/>
</dbReference>
<dbReference type="PANTHER" id="PTHR46889:SF4">
    <property type="entry name" value="TRANSPOSASE INSO FOR INSERTION SEQUENCE ELEMENT IS911B-RELATED"/>
    <property type="match status" value="1"/>
</dbReference>
<dbReference type="EMBL" id="QHGZ01000133">
    <property type="protein sequence ID" value="RDY82735.1"/>
    <property type="molecule type" value="Genomic_DNA"/>
</dbReference>
<protein>
    <submittedName>
        <fullName evidence="3 4">Transposase</fullName>
    </submittedName>
    <submittedName>
        <fullName evidence="5">IS3 familytransposase orf2</fullName>
    </submittedName>
</protein>
<dbReference type="Proteomes" id="UP000035174">
    <property type="component" value="Unassembled WGS sequence"/>
</dbReference>
<evidence type="ECO:0000313" key="9">
    <source>
        <dbReference type="Proteomes" id="UP000035346"/>
    </source>
</evidence>
<dbReference type="Proteomes" id="UP000256718">
    <property type="component" value="Unassembled WGS sequence"/>
</dbReference>
<dbReference type="AlphaFoldDB" id="A0A076Z9P1"/>
<evidence type="ECO:0000313" key="1">
    <source>
        <dbReference type="EMBL" id="KLJ32063.1"/>
    </source>
</evidence>
<dbReference type="InterPro" id="IPR012337">
    <property type="entry name" value="RNaseH-like_sf"/>
</dbReference>
<accession>A0A076Z9P1</accession>
<dbReference type="EMBL" id="UHEQ01000004">
    <property type="protein sequence ID" value="SUN13017.1"/>
    <property type="molecule type" value="Genomic_DNA"/>
</dbReference>
<dbReference type="Proteomes" id="UP000250200">
    <property type="component" value="Unassembled WGS sequence"/>
</dbReference>
<reference evidence="8 9" key="1">
    <citation type="journal article" date="2015" name="PLoS ONE">
        <title>Genomic analysis reveals the molecular basis for capsule loss in the group B streptococcus population.</title>
        <authorList>
            <consortium name="DEVANI Consortium"/>
            <person name="Rosini R."/>
            <person name="Campisi E."/>
            <person name="De Chiara M."/>
            <person name="Tettelin H."/>
            <person name="Rinaudo D."/>
            <person name="Toniolo C."/>
            <person name="Metruccio M."/>
            <person name="Guidotti S."/>
            <person name="Sorensen U.B."/>
            <person name="Kilian M."/>
            <person name="Ramirez M."/>
            <person name="Janulczyk R."/>
            <person name="Donati C."/>
            <person name="Grandi G."/>
            <person name="Margarit I."/>
        </authorList>
    </citation>
    <scope>NUCLEOTIDE SEQUENCE [LARGE SCALE GENOMIC DNA]</scope>
    <source>
        <strain evidence="2 9">DK-B-USS-215</strain>
        <strain evidence="1 8">ES-PW-063</strain>
    </source>
</reference>
<evidence type="ECO:0000313" key="2">
    <source>
        <dbReference type="EMBL" id="KLL39330.1"/>
    </source>
</evidence>
<evidence type="ECO:0000313" key="12">
    <source>
        <dbReference type="Proteomes" id="UP000254076"/>
    </source>
</evidence>
<reference evidence="7 14" key="5">
    <citation type="submission" date="2018-12" db="EMBL/GenBank/DDBJ databases">
        <authorList>
            <consortium name="Pathogen Informatics"/>
        </authorList>
    </citation>
    <scope>NUCLEOTIDE SEQUENCE [LARGE SCALE GENOMIC DNA]</scope>
    <source>
        <strain evidence="7 14">NCTC8184</strain>
    </source>
</reference>
<dbReference type="SUPFAM" id="SSF53098">
    <property type="entry name" value="Ribonuclease H-like"/>
    <property type="match status" value="1"/>
</dbReference>
<dbReference type="EMBL" id="LR134265">
    <property type="protein sequence ID" value="VED65804.1"/>
    <property type="molecule type" value="Genomic_DNA"/>
</dbReference>
<dbReference type="InterPro" id="IPR050900">
    <property type="entry name" value="Transposase_IS3/IS150/IS904"/>
</dbReference>
<evidence type="ECO:0000313" key="5">
    <source>
        <dbReference type="EMBL" id="SQA17428.1"/>
    </source>
</evidence>
<dbReference type="EMBL" id="UAVB01000001">
    <property type="protein sequence ID" value="SQA17428.1"/>
    <property type="molecule type" value="Genomic_DNA"/>
</dbReference>
<evidence type="ECO:0000313" key="6">
    <source>
        <dbReference type="EMBL" id="SUN13017.1"/>
    </source>
</evidence>
<dbReference type="Proteomes" id="UP000268870">
    <property type="component" value="Chromosome"/>
</dbReference>
<dbReference type="Proteomes" id="UP000035346">
    <property type="component" value="Unassembled WGS sequence"/>
</dbReference>
<evidence type="ECO:0000313" key="14">
    <source>
        <dbReference type="Proteomes" id="UP000268870"/>
    </source>
</evidence>
<reference evidence="11 12" key="4">
    <citation type="submission" date="2018-06" db="EMBL/GenBank/DDBJ databases">
        <authorList>
            <consortium name="Pathogen Informatics"/>
            <person name="Doyle S."/>
        </authorList>
    </citation>
    <scope>NUCLEOTIDE SEQUENCE [LARGE SCALE GENOMIC DNA]</scope>
    <source>
        <strain evidence="5 11">NCTC8181</strain>
        <strain evidence="6 12">NCTC8185</strain>
    </source>
</reference>
<dbReference type="KEGG" id="sagg:EN73_03595"/>
<dbReference type="KEGG" id="sage:EN72_03485"/>
<evidence type="ECO:0000313" key="3">
    <source>
        <dbReference type="EMBL" id="OCM71044.1"/>
    </source>
</evidence>
<dbReference type="EMBL" id="LCVB01000001">
    <property type="protein sequence ID" value="KLJ32063.1"/>
    <property type="molecule type" value="Genomic_DNA"/>
</dbReference>